<dbReference type="RefSeq" id="WP_138602637.1">
    <property type="nucleotide sequence ID" value="NZ_VCIA01000001.1"/>
</dbReference>
<evidence type="ECO:0000313" key="1">
    <source>
        <dbReference type="EMBL" id="TMN21839.1"/>
    </source>
</evidence>
<sequence>MNKYYVIRRKEKSDVLETIVEASTVSEAQKFVSENINEDLIEGEMFLIFNDIGPLGFDQGNRVIIPREASLASITRLH</sequence>
<protein>
    <submittedName>
        <fullName evidence="1">Uncharacterized protein</fullName>
    </submittedName>
</protein>
<comment type="caution">
    <text evidence="1">The sequence shown here is derived from an EMBL/GenBank/DDBJ whole genome shotgun (WGS) entry which is preliminary data.</text>
</comment>
<proteinExistence type="predicted"/>
<name>A0A5S3QJD7_9BACI</name>
<dbReference type="EMBL" id="VCIA01000001">
    <property type="protein sequence ID" value="TMN21839.1"/>
    <property type="molecule type" value="Genomic_DNA"/>
</dbReference>
<organism evidence="1 2">
    <name type="scientific">Lentibacillus cibarius</name>
    <dbReference type="NCBI Taxonomy" id="2583219"/>
    <lineage>
        <taxon>Bacteria</taxon>
        <taxon>Bacillati</taxon>
        <taxon>Bacillota</taxon>
        <taxon>Bacilli</taxon>
        <taxon>Bacillales</taxon>
        <taxon>Bacillaceae</taxon>
        <taxon>Lentibacillus</taxon>
    </lineage>
</organism>
<evidence type="ECO:0000313" key="2">
    <source>
        <dbReference type="Proteomes" id="UP000306980"/>
    </source>
</evidence>
<dbReference type="AlphaFoldDB" id="A0A5S3QJD7"/>
<dbReference type="Proteomes" id="UP000306980">
    <property type="component" value="Unassembled WGS sequence"/>
</dbReference>
<reference evidence="1 2" key="1">
    <citation type="submission" date="2019-05" db="EMBL/GenBank/DDBJ databases">
        <title>Genomic analysis of Lentibacillus sp. NKC220-2.</title>
        <authorList>
            <person name="Oh Y.J."/>
        </authorList>
    </citation>
    <scope>NUCLEOTIDE SEQUENCE [LARGE SCALE GENOMIC DNA]</scope>
    <source>
        <strain evidence="1 2">NKC220-2</strain>
    </source>
</reference>
<gene>
    <name evidence="1" type="ORF">FFL34_06720</name>
</gene>
<accession>A0A5S3QJD7</accession>